<dbReference type="SUPFAM" id="SSF48208">
    <property type="entry name" value="Six-hairpin glycosidases"/>
    <property type="match status" value="1"/>
</dbReference>
<dbReference type="STRING" id="1224947.SAMN05216480_104166"/>
<evidence type="ECO:0000313" key="4">
    <source>
        <dbReference type="Proteomes" id="UP000199138"/>
    </source>
</evidence>
<dbReference type="InterPro" id="IPR052369">
    <property type="entry name" value="UG_Glycosaminoglycan_Hydrolase"/>
</dbReference>
<dbReference type="PROSITE" id="PS51257">
    <property type="entry name" value="PROKAR_LIPOPROTEIN"/>
    <property type="match status" value="1"/>
</dbReference>
<evidence type="ECO:0000256" key="1">
    <source>
        <dbReference type="ARBA" id="ARBA00022801"/>
    </source>
</evidence>
<proteinExistence type="inferred from homology"/>
<reference evidence="3 4" key="1">
    <citation type="submission" date="2016-10" db="EMBL/GenBank/DDBJ databases">
        <authorList>
            <person name="de Groot N.N."/>
        </authorList>
    </citation>
    <scope>NUCLEOTIDE SEQUENCE [LARGE SCALE GENOMIC DNA]</scope>
    <source>
        <strain evidence="3 4">CGMCC 1.12333</strain>
    </source>
</reference>
<evidence type="ECO:0000313" key="3">
    <source>
        <dbReference type="EMBL" id="SFU47061.1"/>
    </source>
</evidence>
<dbReference type="InterPro" id="IPR008928">
    <property type="entry name" value="6-hairpin_glycosidase_sf"/>
</dbReference>
<dbReference type="AlphaFoldDB" id="A0A1I7GFF5"/>
<dbReference type="GO" id="GO:0052757">
    <property type="term" value="F:chondroitin hydrolase activity"/>
    <property type="evidence" value="ECO:0007669"/>
    <property type="project" value="TreeGrafter"/>
</dbReference>
<dbReference type="GO" id="GO:0000272">
    <property type="term" value="P:polysaccharide catabolic process"/>
    <property type="evidence" value="ECO:0007669"/>
    <property type="project" value="TreeGrafter"/>
</dbReference>
<keyword evidence="1 3" id="KW-0378">Hydrolase</keyword>
<dbReference type="Proteomes" id="UP000199138">
    <property type="component" value="Unassembled WGS sequence"/>
</dbReference>
<accession>A0A1I7GFF5</accession>
<gene>
    <name evidence="3" type="ORF">SAMN05216480_104166</name>
</gene>
<organism evidence="3 4">
    <name type="scientific">Pustulibacterium marinum</name>
    <dbReference type="NCBI Taxonomy" id="1224947"/>
    <lineage>
        <taxon>Bacteria</taxon>
        <taxon>Pseudomonadati</taxon>
        <taxon>Bacteroidota</taxon>
        <taxon>Flavobacteriia</taxon>
        <taxon>Flavobacteriales</taxon>
        <taxon>Flavobacteriaceae</taxon>
        <taxon>Pustulibacterium</taxon>
    </lineage>
</organism>
<dbReference type="EMBL" id="FPBK01000004">
    <property type="protein sequence ID" value="SFU47061.1"/>
    <property type="molecule type" value="Genomic_DNA"/>
</dbReference>
<evidence type="ECO:0000256" key="2">
    <source>
        <dbReference type="ARBA" id="ARBA00038358"/>
    </source>
</evidence>
<dbReference type="PANTHER" id="PTHR36845">
    <property type="entry name" value="HYDROLASE, PUTATIVE (AFU_ORTHOLOGUE AFUA_7G05090)-RELATED"/>
    <property type="match status" value="1"/>
</dbReference>
<dbReference type="RefSeq" id="WP_093024625.1">
    <property type="nucleotide sequence ID" value="NZ_FPBK01000004.1"/>
</dbReference>
<dbReference type="OrthoDB" id="428577at2"/>
<name>A0A1I7GFF5_9FLAO</name>
<dbReference type="InterPro" id="IPR012341">
    <property type="entry name" value="6hp_glycosidase-like_sf"/>
</dbReference>
<dbReference type="PANTHER" id="PTHR36845:SF1">
    <property type="entry name" value="HYDROLASE, PUTATIVE (AFU_ORTHOLOGUE AFUA_7G05090)-RELATED"/>
    <property type="match status" value="1"/>
</dbReference>
<comment type="similarity">
    <text evidence="2">Belongs to the glycosyl hydrolase 88 family.</text>
</comment>
<sequence>MKYKILTIAAICLLFACKESPKQETTTVAAKENQLNKTIDDAFKVAVDQYTYLGTQVTPGQYPKTYIPETDTFETSNSGWWCSGFYPGTLLYLDEAVGAPELKQEALSFLEDLKREQFNTTTHDLGFMMYCSFGNAERLQKNEAYEEILINSAKSLASRYNPTAKVIRSWDSAPWNKAGEGEIAVIIDNMMNLELLFWASEFSGDATYRDIAVNHANTTMKNHFRSDYSSYHQVTYDEATGGVNAQITNQGAADSSAWARGQAWGLYGYTVMYRFTKDQKYLAQATHIADYILNHPNMPDDMIPYWDFNAPNIPDALRDSSAAAIMASALLELSGYANEEQALNYYKASETMLMNLLSPTYLATNKENGGFILKHGVGNMPNKTEIDTPLTYGDYYLVEAMLRYQKLHGRNN</sequence>
<dbReference type="Gene3D" id="1.50.10.10">
    <property type="match status" value="1"/>
</dbReference>
<keyword evidence="4" id="KW-1185">Reference proteome</keyword>
<protein>
    <submittedName>
        <fullName evidence="3">Glycosyl Hydrolase Family 88</fullName>
    </submittedName>
</protein>